<dbReference type="Proteomes" id="UP001060170">
    <property type="component" value="Chromosome 15"/>
</dbReference>
<reference evidence="2" key="1">
    <citation type="journal article" date="2018" name="BMC Genomics">
        <title>Genomic insights into host adaptation between the wheat stripe rust pathogen (Puccinia striiformis f. sp. tritici) and the barley stripe rust pathogen (Puccinia striiformis f. sp. hordei).</title>
        <authorList>
            <person name="Xia C."/>
            <person name="Wang M."/>
            <person name="Yin C."/>
            <person name="Cornejo O.E."/>
            <person name="Hulbert S.H."/>
            <person name="Chen X."/>
        </authorList>
    </citation>
    <scope>NUCLEOTIDE SEQUENCE [LARGE SCALE GENOMIC DNA]</scope>
    <source>
        <strain evidence="2">93-210</strain>
    </source>
</reference>
<accession>A0ACC0DVI4</accession>
<protein>
    <submittedName>
        <fullName evidence="1">Uncharacterized protein</fullName>
    </submittedName>
</protein>
<evidence type="ECO:0000313" key="1">
    <source>
        <dbReference type="EMBL" id="KAI7939044.1"/>
    </source>
</evidence>
<reference evidence="1 2" key="3">
    <citation type="journal article" date="2022" name="Microbiol. Spectr.">
        <title>Folding features and dynamics of 3D genome architecture in plant fungal pathogens.</title>
        <authorList>
            <person name="Xia C."/>
        </authorList>
    </citation>
    <scope>NUCLEOTIDE SEQUENCE [LARGE SCALE GENOMIC DNA]</scope>
    <source>
        <strain evidence="1 2">93-210</strain>
    </source>
</reference>
<name>A0ACC0DVI4_9BASI</name>
<proteinExistence type="predicted"/>
<evidence type="ECO:0000313" key="2">
    <source>
        <dbReference type="Proteomes" id="UP001060170"/>
    </source>
</evidence>
<reference evidence="2" key="2">
    <citation type="journal article" date="2018" name="Mol. Plant Microbe Interact.">
        <title>Genome sequence resources for the wheat stripe rust pathogen (Puccinia striiformis f. sp. tritici) and the barley stripe rust pathogen (Puccinia striiformis f. sp. hordei).</title>
        <authorList>
            <person name="Xia C."/>
            <person name="Wang M."/>
            <person name="Yin C."/>
            <person name="Cornejo O.E."/>
            <person name="Hulbert S.H."/>
            <person name="Chen X."/>
        </authorList>
    </citation>
    <scope>NUCLEOTIDE SEQUENCE [LARGE SCALE GENOMIC DNA]</scope>
    <source>
        <strain evidence="2">93-210</strain>
    </source>
</reference>
<dbReference type="EMBL" id="CM045879">
    <property type="protein sequence ID" value="KAI7939044.1"/>
    <property type="molecule type" value="Genomic_DNA"/>
</dbReference>
<sequence length="438" mass="48879">MFRNRNNVTGRSTSLACPICGAPRPMDGHAYTLEEINSLTADQACWVEANSNFDDLPAVHEDNVSEGELPFHEASQNNSLKKPVHHMEVDSNETVRGGDSNRGYQYAASEVNAGNAAAVREYFAPGNHLSNPLRAPSSSLWPLGNHPAPHQSRLPEHPPPNSTPTPAHLGFARPNVADYGPLPAQAQVTDVNKAMKEWNREIVGIRCLVGKARQDFDSSVRTGADPRTWDNFADWLIKHNPDTSNTEVVANAYQRLRQMPNERAVNFYNRFREWQLDAETYEYSHHEQTGFVERLEPHLRQRVQTAISTAVNLGHPMNFEQITMCAIDDDRRHQHYRGMNSSSRAPLRAPPQASTSAYQSGSPSGVQRRHSSGTQGGKKKADYSIRTCYNCGGQGHISAKCTEPKSERQLKYESDIALSSINSSNVESMRHRLVHRPP</sequence>
<comment type="caution">
    <text evidence="1">The sequence shown here is derived from an EMBL/GenBank/DDBJ whole genome shotgun (WGS) entry which is preliminary data.</text>
</comment>
<organism evidence="1 2">
    <name type="scientific">Puccinia striiformis f. sp. tritici</name>
    <dbReference type="NCBI Taxonomy" id="168172"/>
    <lineage>
        <taxon>Eukaryota</taxon>
        <taxon>Fungi</taxon>
        <taxon>Dikarya</taxon>
        <taxon>Basidiomycota</taxon>
        <taxon>Pucciniomycotina</taxon>
        <taxon>Pucciniomycetes</taxon>
        <taxon>Pucciniales</taxon>
        <taxon>Pucciniaceae</taxon>
        <taxon>Puccinia</taxon>
    </lineage>
</organism>
<gene>
    <name evidence="1" type="ORF">MJO28_014623</name>
</gene>
<keyword evidence="2" id="KW-1185">Reference proteome</keyword>